<feature type="transmembrane region" description="Helical" evidence="5">
    <location>
        <begin position="48"/>
        <end position="68"/>
    </location>
</feature>
<dbReference type="InterPro" id="IPR027417">
    <property type="entry name" value="P-loop_NTPase"/>
</dbReference>
<dbReference type="Gene3D" id="1.20.1560.10">
    <property type="entry name" value="ABC transporter type 1, transmembrane domain"/>
    <property type="match status" value="1"/>
</dbReference>
<gene>
    <name evidence="8" type="ORF">CL6EHI_001290</name>
</gene>
<evidence type="ECO:0000313" key="8">
    <source>
        <dbReference type="EMBL" id="GAT98925.1"/>
    </source>
</evidence>
<proteinExistence type="predicted"/>
<dbReference type="VEuPathDB" id="AmoebaDB:EHI5A_049960"/>
<evidence type="ECO:0000313" key="9">
    <source>
        <dbReference type="Proteomes" id="UP000078387"/>
    </source>
</evidence>
<feature type="domain" description="ABC transmembrane type-1" evidence="7">
    <location>
        <begin position="55"/>
        <end position="191"/>
    </location>
</feature>
<dbReference type="InterPro" id="IPR011527">
    <property type="entry name" value="ABC1_TM_dom"/>
</dbReference>
<evidence type="ECO:0000256" key="1">
    <source>
        <dbReference type="ARBA" id="ARBA00004141"/>
    </source>
</evidence>
<dbReference type="GO" id="GO:0090374">
    <property type="term" value="P:oligopeptide export from mitochondrion"/>
    <property type="evidence" value="ECO:0007669"/>
    <property type="project" value="TreeGrafter"/>
</dbReference>
<evidence type="ECO:0000259" key="7">
    <source>
        <dbReference type="PROSITE" id="PS50929"/>
    </source>
</evidence>
<evidence type="ECO:0000256" key="3">
    <source>
        <dbReference type="ARBA" id="ARBA00022989"/>
    </source>
</evidence>
<dbReference type="GO" id="GO:0015421">
    <property type="term" value="F:ABC-type oligopeptide transporter activity"/>
    <property type="evidence" value="ECO:0007669"/>
    <property type="project" value="TreeGrafter"/>
</dbReference>
<evidence type="ECO:0000256" key="2">
    <source>
        <dbReference type="ARBA" id="ARBA00022692"/>
    </source>
</evidence>
<dbReference type="SUPFAM" id="SSF52540">
    <property type="entry name" value="P-loop containing nucleoside triphosphate hydrolases"/>
    <property type="match status" value="1"/>
</dbReference>
<dbReference type="AlphaFoldDB" id="A0A175JZQ0"/>
<organism evidence="8 9">
    <name type="scientific">Entamoeba histolytica</name>
    <dbReference type="NCBI Taxonomy" id="5759"/>
    <lineage>
        <taxon>Eukaryota</taxon>
        <taxon>Amoebozoa</taxon>
        <taxon>Evosea</taxon>
        <taxon>Archamoebae</taxon>
        <taxon>Mastigamoebida</taxon>
        <taxon>Entamoebidae</taxon>
        <taxon>Entamoeba</taxon>
    </lineage>
</organism>
<comment type="subcellular location">
    <subcellularLocation>
        <location evidence="1">Membrane</location>
        <topology evidence="1">Multi-pass membrane protein</topology>
    </subcellularLocation>
</comment>
<keyword evidence="4 5" id="KW-0472">Membrane</keyword>
<dbReference type="InterPro" id="IPR039421">
    <property type="entry name" value="Type_1_exporter"/>
</dbReference>
<accession>A0A175JZQ0</accession>
<comment type="caution">
    <text evidence="8">The sequence shown here is derived from an EMBL/GenBank/DDBJ whole genome shotgun (WGS) entry which is preliminary data.</text>
</comment>
<name>A0A175JZQ0_ENTHI</name>
<dbReference type="VEuPathDB" id="AmoebaDB:EHI5A_151370"/>
<protein>
    <submittedName>
        <fullName evidence="8">p-glycoprotein 2 putative</fullName>
    </submittedName>
</protein>
<reference evidence="8 9" key="1">
    <citation type="submission" date="2016-05" db="EMBL/GenBank/DDBJ databases">
        <title>First whole genome sequencing of Entamoeba histolytica HM1:IMSS-clone-6.</title>
        <authorList>
            <person name="Mukherjee Avik.K."/>
            <person name="Izumyama S."/>
            <person name="Nakada-Tsukui K."/>
            <person name="Nozaki T."/>
        </authorList>
    </citation>
    <scope>NUCLEOTIDE SEQUENCE [LARGE SCALE GENOMIC DNA]</scope>
    <source>
        <strain evidence="8 9">HM1:IMSS clone 6</strain>
    </source>
</reference>
<evidence type="ECO:0000256" key="4">
    <source>
        <dbReference type="ARBA" id="ARBA00023136"/>
    </source>
</evidence>
<dbReference type="VEuPathDB" id="AmoebaDB:KM1_242960"/>
<dbReference type="Pfam" id="PF00664">
    <property type="entry name" value="ABC_membrane"/>
    <property type="match status" value="1"/>
</dbReference>
<dbReference type="SUPFAM" id="SSF90123">
    <property type="entry name" value="ABC transporter transmembrane region"/>
    <property type="match status" value="1"/>
</dbReference>
<dbReference type="InterPro" id="IPR036640">
    <property type="entry name" value="ABC1_TM_sf"/>
</dbReference>
<dbReference type="PANTHER" id="PTHR43394">
    <property type="entry name" value="ATP-DEPENDENT PERMEASE MDL1, MITOCHONDRIAL"/>
    <property type="match status" value="1"/>
</dbReference>
<feature type="transmembrane region" description="Helical" evidence="5">
    <location>
        <begin position="121"/>
        <end position="146"/>
    </location>
</feature>
<dbReference type="PROSITE" id="PS50929">
    <property type="entry name" value="ABC_TM1F"/>
    <property type="match status" value="1"/>
</dbReference>
<keyword evidence="3 5" id="KW-1133">Transmembrane helix</keyword>
<dbReference type="PROSITE" id="PS50893">
    <property type="entry name" value="ABC_TRANSPORTER_2"/>
    <property type="match status" value="1"/>
</dbReference>
<dbReference type="GO" id="GO:0016887">
    <property type="term" value="F:ATP hydrolysis activity"/>
    <property type="evidence" value="ECO:0007669"/>
    <property type="project" value="InterPro"/>
</dbReference>
<dbReference type="VEuPathDB" id="AmoebaDB:EHI_001290"/>
<dbReference type="InterPro" id="IPR003439">
    <property type="entry name" value="ABC_transporter-like_ATP-bd"/>
</dbReference>
<dbReference type="Gene3D" id="3.40.50.300">
    <property type="entry name" value="P-loop containing nucleotide triphosphate hydrolases"/>
    <property type="match status" value="1"/>
</dbReference>
<dbReference type="GO" id="GO:0005524">
    <property type="term" value="F:ATP binding"/>
    <property type="evidence" value="ECO:0007669"/>
    <property type="project" value="InterPro"/>
</dbReference>
<keyword evidence="2 5" id="KW-0812">Transmembrane</keyword>
<dbReference type="EMBL" id="BDEQ01000001">
    <property type="protein sequence ID" value="GAT98925.1"/>
    <property type="molecule type" value="Genomic_DNA"/>
</dbReference>
<dbReference type="GO" id="GO:0005743">
    <property type="term" value="C:mitochondrial inner membrane"/>
    <property type="evidence" value="ECO:0007669"/>
    <property type="project" value="TreeGrafter"/>
</dbReference>
<dbReference type="PANTHER" id="PTHR43394:SF27">
    <property type="entry name" value="ATP-DEPENDENT TRANSLOCASE ABCB1-LIKE"/>
    <property type="match status" value="1"/>
</dbReference>
<feature type="domain" description="ABC transporter" evidence="6">
    <location>
        <begin position="19"/>
        <end position="281"/>
    </location>
</feature>
<evidence type="ECO:0000256" key="5">
    <source>
        <dbReference type="SAM" id="Phobius"/>
    </source>
</evidence>
<dbReference type="Proteomes" id="UP000078387">
    <property type="component" value="Unassembled WGS sequence"/>
</dbReference>
<sequence length="287" mass="32067">MNVTTNAVADAFAVFDVTPDPDELARKNKKPDDSGSVTVRQLYRYANWLDLILLAVGIFGSIGCGVLTPCQMLVMGDMVDTFNTNDLMKAFPNQEAMYDPKYYIPFNHEVTKTVADTINDLVLKMVCFAIGSGVGSFLMTFCFFVMSERQGIKIRMLYFRALLRQDAGWYDFHESGELTSRIASDVQQIQDGTIARALIRNPKVLLLDEATSALDSESEKIVQDALDKAAKGRTTIVIAHRLSTIQNADQICVIMRGRIAERGTHQELLDLKGFYYTLAMQQFGTVD</sequence>
<evidence type="ECO:0000259" key="6">
    <source>
        <dbReference type="PROSITE" id="PS50893"/>
    </source>
</evidence>